<dbReference type="InterPro" id="IPR005151">
    <property type="entry name" value="Tail-specific_protease"/>
</dbReference>
<comment type="caution">
    <text evidence="2">The sequence shown here is derived from an EMBL/GenBank/DDBJ whole genome shotgun (WGS) entry which is preliminary data.</text>
</comment>
<dbReference type="EMBL" id="RZNH01000002">
    <property type="protein sequence ID" value="NOU58557.1"/>
    <property type="molecule type" value="Genomic_DNA"/>
</dbReference>
<dbReference type="RefSeq" id="WP_171593824.1">
    <property type="nucleotide sequence ID" value="NZ_RZNH01000002.1"/>
</dbReference>
<dbReference type="InterPro" id="IPR028204">
    <property type="entry name" value="Tricorn_C1"/>
</dbReference>
<protein>
    <recommendedName>
        <fullName evidence="1">Tail specific protease domain-containing protein</fullName>
    </recommendedName>
</protein>
<dbReference type="CDD" id="cd07562">
    <property type="entry name" value="Peptidase_S41_TRI"/>
    <property type="match status" value="1"/>
</dbReference>
<keyword evidence="3" id="KW-1185">Reference proteome</keyword>
<dbReference type="Gene3D" id="3.30.750.44">
    <property type="match status" value="1"/>
</dbReference>
<dbReference type="Pfam" id="PF14684">
    <property type="entry name" value="Tricorn_C1"/>
    <property type="match status" value="1"/>
</dbReference>
<reference evidence="2 3" key="1">
    <citation type="submission" date="2018-12" db="EMBL/GenBank/DDBJ databases">
        <title>Marinifilum JC070 sp. nov., a marine bacterium isolated from Yongle Blue Hole in the South China Sea.</title>
        <authorList>
            <person name="Fu T."/>
        </authorList>
    </citation>
    <scope>NUCLEOTIDE SEQUENCE [LARGE SCALE GENOMIC DNA]</scope>
    <source>
        <strain evidence="2 3">JC070</strain>
    </source>
</reference>
<dbReference type="Pfam" id="PF03572">
    <property type="entry name" value="Peptidase_S41"/>
    <property type="match status" value="1"/>
</dbReference>
<feature type="domain" description="Tail specific protease" evidence="1">
    <location>
        <begin position="77"/>
        <end position="308"/>
    </location>
</feature>
<dbReference type="Proteomes" id="UP000732105">
    <property type="component" value="Unassembled WGS sequence"/>
</dbReference>
<accession>A0ABX1WR46</accession>
<name>A0ABX1WR46_9BACT</name>
<organism evidence="2 3">
    <name type="scientific">Marinifilum caeruleilacunae</name>
    <dbReference type="NCBI Taxonomy" id="2499076"/>
    <lineage>
        <taxon>Bacteria</taxon>
        <taxon>Pseudomonadati</taxon>
        <taxon>Bacteroidota</taxon>
        <taxon>Bacteroidia</taxon>
        <taxon>Marinilabiliales</taxon>
        <taxon>Marinifilaceae</taxon>
    </lineage>
</organism>
<sequence>MKNLLPIILLFFLFNSCEKSHTESEGIELMFDQVWQDFDRTYSYFELKGVDWDACYDKYRPMVVNGETSLDELEKIIANMSLELKDLHVRFYAGDHRYQYNNDDQFTRNSPENAGKYLSKLIYSNKNIAFGEIQNSDYAYLRFFNLSNNGNFDYLNNILSKLNDYQALVLDIRDNSGGNDNIAKQFVNRLSVEERVFEYCRFRNGPNHDDFQAWQERKLVPNNPIGFTRPIIVLTNRFVVSSAEAFTAMMSVLPNVTIVGDTTRGATGNPKEFSLSNGWKYYISSWQAVTADYEYIEDKGIAPDFAVTNTQQSIEEGKDLILEKAIELLNN</sequence>
<gene>
    <name evidence="2" type="ORF">ELS83_01915</name>
</gene>
<dbReference type="PANTHER" id="PTHR11261:SF3">
    <property type="entry name" value="RETINOL-BINDING PROTEIN 3"/>
    <property type="match status" value="1"/>
</dbReference>
<evidence type="ECO:0000259" key="1">
    <source>
        <dbReference type="SMART" id="SM00245"/>
    </source>
</evidence>
<evidence type="ECO:0000313" key="3">
    <source>
        <dbReference type="Proteomes" id="UP000732105"/>
    </source>
</evidence>
<dbReference type="PANTHER" id="PTHR11261">
    <property type="entry name" value="INTERPHOTORECEPTOR RETINOID-BINDING PROTEIN"/>
    <property type="match status" value="1"/>
</dbReference>
<dbReference type="SMART" id="SM00245">
    <property type="entry name" value="TSPc"/>
    <property type="match status" value="1"/>
</dbReference>
<dbReference type="Gene3D" id="3.90.226.10">
    <property type="entry name" value="2-enoyl-CoA Hydratase, Chain A, domain 1"/>
    <property type="match status" value="1"/>
</dbReference>
<dbReference type="InterPro" id="IPR029045">
    <property type="entry name" value="ClpP/crotonase-like_dom_sf"/>
</dbReference>
<proteinExistence type="predicted"/>
<evidence type="ECO:0000313" key="2">
    <source>
        <dbReference type="EMBL" id="NOU58557.1"/>
    </source>
</evidence>
<dbReference type="SUPFAM" id="SSF52096">
    <property type="entry name" value="ClpP/crotonase"/>
    <property type="match status" value="1"/>
</dbReference>